<dbReference type="KEGG" id="ani:ANIA_03580"/>
<dbReference type="GO" id="GO:0031508">
    <property type="term" value="P:pericentric heterochromatin formation"/>
    <property type="evidence" value="ECO:0007669"/>
    <property type="project" value="UniProtKB-ARBA"/>
</dbReference>
<proteinExistence type="inferred from homology"/>
<dbReference type="Gene3D" id="3.90.660.10">
    <property type="match status" value="1"/>
</dbReference>
<dbReference type="GO" id="GO:0031509">
    <property type="term" value="P:subtelomeric heterochromatin formation"/>
    <property type="evidence" value="ECO:0007669"/>
    <property type="project" value="UniProtKB-ARBA"/>
</dbReference>
<dbReference type="GO" id="GO:1990841">
    <property type="term" value="F:promoter-specific chromatin binding"/>
    <property type="evidence" value="ECO:0007669"/>
    <property type="project" value="UniProtKB-ARBA"/>
</dbReference>
<dbReference type="CDD" id="cd00084">
    <property type="entry name" value="HMG-box_SF"/>
    <property type="match status" value="1"/>
</dbReference>
<dbReference type="AlphaFoldDB" id="Q5B7A0"/>
<comment type="subcellular location">
    <subcellularLocation>
        <location evidence="1">Nucleus</location>
    </subcellularLocation>
</comment>
<dbReference type="SUPFAM" id="SSF47095">
    <property type="entry name" value="HMG-box"/>
    <property type="match status" value="1"/>
</dbReference>
<accession>Q5B7A0</accession>
<dbReference type="GO" id="GO:0003677">
    <property type="term" value="F:DNA binding"/>
    <property type="evidence" value="ECO:0007669"/>
    <property type="project" value="UniProtKB-KW"/>
</dbReference>
<dbReference type="HOGENOM" id="CLU_004498_1_2_1"/>
<feature type="compositionally biased region" description="Low complexity" evidence="6">
    <location>
        <begin position="1190"/>
        <end position="1207"/>
    </location>
</feature>
<accession>C8V4E9</accession>
<dbReference type="SUPFAM" id="SSF46689">
    <property type="entry name" value="Homeodomain-like"/>
    <property type="match status" value="1"/>
</dbReference>
<evidence type="ECO:0000256" key="4">
    <source>
        <dbReference type="ARBA" id="ARBA00023125"/>
    </source>
</evidence>
<dbReference type="FunFam" id="1.10.10.10:FF:000064">
    <property type="entry name" value="Lysine-specific histone demethylase 1A"/>
    <property type="match status" value="1"/>
</dbReference>
<dbReference type="GO" id="GO:0050660">
    <property type="term" value="F:flavin adenine dinucleotide binding"/>
    <property type="evidence" value="ECO:0000318"/>
    <property type="project" value="GO_Central"/>
</dbReference>
<dbReference type="InterPro" id="IPR036188">
    <property type="entry name" value="FAD/NAD-bd_sf"/>
</dbReference>
<dbReference type="PANTHER" id="PTHR10742:SF386">
    <property type="entry name" value="LYSINE-SPECIFIC HISTONE DEMETHYLASE 1A"/>
    <property type="match status" value="1"/>
</dbReference>
<keyword evidence="4" id="KW-0238">DNA-binding</keyword>
<dbReference type="Gene3D" id="3.50.50.60">
    <property type="entry name" value="FAD/NAD(P)-binding domain"/>
    <property type="match status" value="2"/>
</dbReference>
<evidence type="ECO:0000256" key="2">
    <source>
        <dbReference type="ARBA" id="ARBA00005995"/>
    </source>
</evidence>
<dbReference type="InterPro" id="IPR036910">
    <property type="entry name" value="HMG_box_dom_sf"/>
</dbReference>
<dbReference type="PANTHER" id="PTHR10742">
    <property type="entry name" value="FLAVIN MONOAMINE OXIDASE"/>
    <property type="match status" value="1"/>
</dbReference>
<feature type="domain" description="SWIRM" evidence="7">
    <location>
        <begin position="167"/>
        <end position="262"/>
    </location>
</feature>
<dbReference type="SUPFAM" id="SSF54373">
    <property type="entry name" value="FAD-linked reductases, C-terminal domain"/>
    <property type="match status" value="1"/>
</dbReference>
<dbReference type="EMBL" id="BN001302">
    <property type="protein sequence ID" value="CBF75843.1"/>
    <property type="molecule type" value="Genomic_DNA"/>
</dbReference>
<dbReference type="InterPro" id="IPR050281">
    <property type="entry name" value="Flavin_monoamine_oxidase"/>
</dbReference>
<dbReference type="GO" id="GO:0033696">
    <property type="term" value="P:heterochromatin boundary formation"/>
    <property type="evidence" value="ECO:0007669"/>
    <property type="project" value="UniProtKB-ARBA"/>
</dbReference>
<evidence type="ECO:0000256" key="5">
    <source>
        <dbReference type="ARBA" id="ARBA00023242"/>
    </source>
</evidence>
<feature type="region of interest" description="Disordered" evidence="6">
    <location>
        <begin position="1070"/>
        <end position="1106"/>
    </location>
</feature>
<dbReference type="GO" id="GO:0140682">
    <property type="term" value="F:FAD-dependent H3K4me/H3K4me3 demethylase activity"/>
    <property type="evidence" value="ECO:0000318"/>
    <property type="project" value="GO_Central"/>
</dbReference>
<feature type="compositionally biased region" description="Polar residues" evidence="6">
    <location>
        <begin position="1221"/>
        <end position="1246"/>
    </location>
</feature>
<dbReference type="FunFam" id="3.50.50.60:FF:000249">
    <property type="entry name" value="Lysine-specific histone demethylase Aof2"/>
    <property type="match status" value="1"/>
</dbReference>
<dbReference type="GO" id="GO:0005721">
    <property type="term" value="C:pericentric heterochromatin"/>
    <property type="evidence" value="ECO:0007669"/>
    <property type="project" value="UniProtKB-ARBA"/>
</dbReference>
<comment type="similarity">
    <text evidence="2">Belongs to the flavin monoamine oxidase family.</text>
</comment>
<dbReference type="GO" id="GO:0030466">
    <property type="term" value="P:silent mating-type cassette heterochromatin formation"/>
    <property type="evidence" value="ECO:0007669"/>
    <property type="project" value="UniProtKB-ARBA"/>
</dbReference>
<dbReference type="GO" id="GO:0040029">
    <property type="term" value="P:epigenetic regulation of gene expression"/>
    <property type="evidence" value="ECO:0000318"/>
    <property type="project" value="GO_Central"/>
</dbReference>
<gene>
    <name evidence="8" type="ORF">ANIA_03580</name>
</gene>
<dbReference type="STRING" id="227321.Q5B7A0"/>
<dbReference type="GO" id="GO:0033193">
    <property type="term" value="C:Lsd1/2 complex"/>
    <property type="evidence" value="ECO:0007669"/>
    <property type="project" value="UniProtKB-ARBA"/>
</dbReference>
<dbReference type="GO" id="GO:0140720">
    <property type="term" value="C:subtelomeric heterochromatin"/>
    <property type="evidence" value="ECO:0007669"/>
    <property type="project" value="UniProtKB-ARBA"/>
</dbReference>
<dbReference type="FunFam" id="1.10.30.10:FF:000067">
    <property type="entry name" value="Lysine-specific histone demethylase Aof2, putative"/>
    <property type="match status" value="1"/>
</dbReference>
<dbReference type="GO" id="GO:0140683">
    <property type="term" value="F:histone H3K9me/H3K9me2 demethylase activity"/>
    <property type="evidence" value="ECO:0007669"/>
    <property type="project" value="UniProtKB-ARBA"/>
</dbReference>
<dbReference type="Pfam" id="PF01593">
    <property type="entry name" value="Amino_oxidase"/>
    <property type="match status" value="1"/>
</dbReference>
<keyword evidence="3" id="KW-0560">Oxidoreductase</keyword>
<evidence type="ECO:0000259" key="7">
    <source>
        <dbReference type="PROSITE" id="PS50934"/>
    </source>
</evidence>
<dbReference type="GeneID" id="2872997"/>
<evidence type="ECO:0000256" key="1">
    <source>
        <dbReference type="ARBA" id="ARBA00004123"/>
    </source>
</evidence>
<feature type="compositionally biased region" description="Polar residues" evidence="6">
    <location>
        <begin position="877"/>
        <end position="893"/>
    </location>
</feature>
<dbReference type="GO" id="GO:0003682">
    <property type="term" value="F:chromatin binding"/>
    <property type="evidence" value="ECO:0000318"/>
    <property type="project" value="GO_Central"/>
</dbReference>
<evidence type="ECO:0000256" key="6">
    <source>
        <dbReference type="SAM" id="MobiDB-lite"/>
    </source>
</evidence>
<dbReference type="GO" id="GO:0005634">
    <property type="term" value="C:nucleus"/>
    <property type="evidence" value="ECO:0007669"/>
    <property type="project" value="UniProtKB-SubCell"/>
</dbReference>
<feature type="region of interest" description="Disordered" evidence="6">
    <location>
        <begin position="97"/>
        <end position="146"/>
    </location>
</feature>
<dbReference type="GO" id="GO:0140718">
    <property type="term" value="P:facultative heterochromatin formation"/>
    <property type="evidence" value="ECO:0007669"/>
    <property type="project" value="UniProtKB-ARBA"/>
</dbReference>
<feature type="region of interest" description="Disordered" evidence="6">
    <location>
        <begin position="861"/>
        <end position="909"/>
    </location>
</feature>
<feature type="compositionally biased region" description="Polar residues" evidence="6">
    <location>
        <begin position="97"/>
        <end position="118"/>
    </location>
</feature>
<dbReference type="Proteomes" id="UP000000560">
    <property type="component" value="Chromosome II"/>
</dbReference>
<dbReference type="Pfam" id="PF13450">
    <property type="entry name" value="NAD_binding_8"/>
    <property type="match status" value="1"/>
</dbReference>
<evidence type="ECO:0000313" key="8">
    <source>
        <dbReference type="EMBL" id="CBF75843.1"/>
    </source>
</evidence>
<reference evidence="9" key="1">
    <citation type="journal article" date="2005" name="Nature">
        <title>Sequencing of Aspergillus nidulans and comparative analysis with A. fumigatus and A. oryzae.</title>
        <authorList>
            <person name="Galagan J.E."/>
            <person name="Calvo S.E."/>
            <person name="Cuomo C."/>
            <person name="Ma L.J."/>
            <person name="Wortman J.R."/>
            <person name="Batzoglou S."/>
            <person name="Lee S.I."/>
            <person name="Basturkmen M."/>
            <person name="Spevak C.C."/>
            <person name="Clutterbuck J."/>
            <person name="Kapitonov V."/>
            <person name="Jurka J."/>
            <person name="Scazzocchio C."/>
            <person name="Farman M."/>
            <person name="Butler J."/>
            <person name="Purcell S."/>
            <person name="Harris S."/>
            <person name="Braus G.H."/>
            <person name="Draht O."/>
            <person name="Busch S."/>
            <person name="D'Enfert C."/>
            <person name="Bouchier C."/>
            <person name="Goldman G.H."/>
            <person name="Bell-Pedersen D."/>
            <person name="Griffiths-Jones S."/>
            <person name="Doonan J.H."/>
            <person name="Yu J."/>
            <person name="Vienken K."/>
            <person name="Pain A."/>
            <person name="Freitag M."/>
            <person name="Selker E.U."/>
            <person name="Archer D.B."/>
            <person name="Penalva M.A."/>
            <person name="Oakley B.R."/>
            <person name="Momany M."/>
            <person name="Tanaka T."/>
            <person name="Kumagai T."/>
            <person name="Asai K."/>
            <person name="Machida M."/>
            <person name="Nierman W.C."/>
            <person name="Denning D.W."/>
            <person name="Caddick M."/>
            <person name="Hynes M."/>
            <person name="Paoletti M."/>
            <person name="Fischer R."/>
            <person name="Miller B."/>
            <person name="Dyer P."/>
            <person name="Sachs M.S."/>
            <person name="Osmani S.A."/>
            <person name="Birren B.W."/>
        </authorList>
    </citation>
    <scope>NUCLEOTIDE SEQUENCE [LARGE SCALE GENOMIC DNA]</scope>
    <source>
        <strain evidence="9">FGSC A4 / ATCC 38163 / CBS 112.46 / NRRL 194 / M139</strain>
    </source>
</reference>
<dbReference type="SUPFAM" id="SSF51905">
    <property type="entry name" value="FAD/NAD(P)-binding domain"/>
    <property type="match status" value="1"/>
</dbReference>
<dbReference type="GO" id="GO:0031934">
    <property type="term" value="C:mating-type region heterochromatin"/>
    <property type="evidence" value="ECO:0007669"/>
    <property type="project" value="UniProtKB-ARBA"/>
</dbReference>
<reference evidence="9" key="2">
    <citation type="journal article" date="2009" name="Fungal Genet. Biol.">
        <title>The 2008 update of the Aspergillus nidulans genome annotation: a community effort.</title>
        <authorList>
            <person name="Wortman J.R."/>
            <person name="Gilsenan J.M."/>
            <person name="Joardar V."/>
            <person name="Deegan J."/>
            <person name="Clutterbuck J."/>
            <person name="Andersen M.R."/>
            <person name="Archer D."/>
            <person name="Bencina M."/>
            <person name="Braus G."/>
            <person name="Coutinho P."/>
            <person name="von Dohren H."/>
            <person name="Doonan J."/>
            <person name="Driessen A.J."/>
            <person name="Durek P."/>
            <person name="Espeso E."/>
            <person name="Fekete E."/>
            <person name="Flipphi M."/>
            <person name="Estrada C.G."/>
            <person name="Geysens S."/>
            <person name="Goldman G."/>
            <person name="de Groot P.W."/>
            <person name="Hansen K."/>
            <person name="Harris S.D."/>
            <person name="Heinekamp T."/>
            <person name="Helmstaedt K."/>
            <person name="Henrissat B."/>
            <person name="Hofmann G."/>
            <person name="Homan T."/>
            <person name="Horio T."/>
            <person name="Horiuchi H."/>
            <person name="James S."/>
            <person name="Jones M."/>
            <person name="Karaffa L."/>
            <person name="Karanyi Z."/>
            <person name="Kato M."/>
            <person name="Keller N."/>
            <person name="Kelly D.E."/>
            <person name="Kiel J.A."/>
            <person name="Kim J.M."/>
            <person name="van der Klei I.J."/>
            <person name="Klis F.M."/>
            <person name="Kovalchuk A."/>
            <person name="Krasevec N."/>
            <person name="Kubicek C.P."/>
            <person name="Liu B."/>
            <person name="Maccabe A."/>
            <person name="Meyer V."/>
            <person name="Mirabito P."/>
            <person name="Miskei M."/>
            <person name="Mos M."/>
            <person name="Mullins J."/>
            <person name="Nelson D.R."/>
            <person name="Nielsen J."/>
            <person name="Oakley B.R."/>
            <person name="Osmani S.A."/>
            <person name="Pakula T."/>
            <person name="Paszewski A."/>
            <person name="Paulsen I."/>
            <person name="Pilsyk S."/>
            <person name="Pocsi I."/>
            <person name="Punt P.J."/>
            <person name="Ram A.F."/>
            <person name="Ren Q."/>
            <person name="Robellet X."/>
            <person name="Robson G."/>
            <person name="Seiboth B."/>
            <person name="van Solingen P."/>
            <person name="Specht T."/>
            <person name="Sun J."/>
            <person name="Taheri-Talesh N."/>
            <person name="Takeshita N."/>
            <person name="Ussery D."/>
            <person name="vanKuyk P.A."/>
            <person name="Visser H."/>
            <person name="van de Vondervoort P.J."/>
            <person name="de Vries R.P."/>
            <person name="Walton J."/>
            <person name="Xiang X."/>
            <person name="Xiong Y."/>
            <person name="Zeng A.P."/>
            <person name="Brandt B.W."/>
            <person name="Cornell M.J."/>
            <person name="van den Hondel C.A."/>
            <person name="Visser J."/>
            <person name="Oliver S.G."/>
            <person name="Turner G."/>
        </authorList>
    </citation>
    <scope>GENOME REANNOTATION</scope>
    <source>
        <strain evidence="9">FGSC A4 / ATCC 38163 / CBS 112.46 / NRRL 194 / M139</strain>
    </source>
</reference>
<dbReference type="InterPro" id="IPR007526">
    <property type="entry name" value="SWIRM"/>
</dbReference>
<feature type="compositionally biased region" description="Pro residues" evidence="6">
    <location>
        <begin position="1132"/>
        <end position="1142"/>
    </location>
</feature>
<dbReference type="GO" id="GO:0071515">
    <property type="term" value="P:mating-type locus imprinting"/>
    <property type="evidence" value="ECO:0007669"/>
    <property type="project" value="UniProtKB-ARBA"/>
</dbReference>
<sequence length="1274" mass="138222">MTEVPFVAMRAPGSYSSQTETIRQYIPSSVVVNSSCPPAKQLQQPDRVQPQQCTTNSWSVHNDGFGPRPQVSNAKSYGVDAGNQGINYMSYDLVKETNGSTPNDSTSTPVLSASSNGKSTTPSSVNLASSSTSVSSTKADDTPGPVFFRPRSSIPTRLPTAVYAQQCVAAAYASRLNPYALHPKEQEALQDHLCHLHVTVYLNIRNGILRLWTRNPMVSVSKEEALGCAKDYRWMNLASFAYEWLIRNGYINFGCLEIPEGLVPSKKGRRKEGPVIVIIGAGMAGLGCARQLEGFFKHFRDNLNSPRVVVLEGRRRIGGRIYSHPLQSRQSSTLPPGLTPKVEMGAQIVVGFDRGNPLDQIIRGQLALSYHLLRDISTIYDIDGTPVDEVRDATAERLYNDVLDRSGDYRYKSVVAPTAEGERDLIDLGRDITTSDGVTVRQYEEARQAGTVGLLFPAKRIRRGVGHKTAELKPATGPVVDTDEAEENPAVVACEAMGWKLNPGISVSQRINLDPIAKASKFQTLGKTMDEGVRQYQRMLPLTPKDLRLLNWHFANLEYANATNINNLSLSGWDQDMGNEFEGEHSQIIGGYQRVPYGLWSYPTKLDVRTNKTVSRITYDASGSNRHRTVVHCEDGESITADMVVYTGSLGTLQHRTVQFSPPLPDWKVGAIDRLGFGVMNKVILAFDQPFWDTERDMFGLLREPTNRDSMAQEDYASNRGRFYLFWNCMKTTGLPVLIALMAGDAAHQAERTPDAEIVAEVMSQLRNVFKQVAVPDPLETIITRWASDKFTRGTYSYVAAEALPGDYDLMAKSVGNLYFAGEATCGTHPATVHGAYISGLRAASEIIDSILGPIPIPTPLVPEKGKNTNSGNTNGMPSNTPHIPLDTDTNTPEVPPQQPQLPTSTSTVTSSFEPLSRAAYDQAMNAAVYTEIGPPIPRPGRPGINPFILYQKDFMAKARADCDAEYQAITKDPNAKAPRDTVRAALGLMWRQAPEEVKRPYLEQAEVNRQTGAEIAAKWKRDNVEWERRKEAAKKRWQQDNPFEWWVATEFGEPPRKKLDSTNKELGAAYSPAAAPTPPFGPSTSSGLAGISTPSAASPYPSGTSAGLAGSSTLFTNGYDANASTPAATPSHPPPSVPPPGLSEATAGNTESCSSSASYSAPAGPSTVPLFGPLPGSAKMSKPNVNGYSANESTPAAAAVASQSLQPPQPPGSPSGLYGGSTQDTNGSTNLNANPNPGQTQNPNVANGPRPGMGWSWFNNNSATAYSFLLNQR</sequence>
<dbReference type="Gene3D" id="1.10.30.10">
    <property type="entry name" value="High mobility group box domain"/>
    <property type="match status" value="1"/>
</dbReference>
<dbReference type="Gene3D" id="1.10.10.10">
    <property type="entry name" value="Winged helix-like DNA-binding domain superfamily/Winged helix DNA-binding domain"/>
    <property type="match status" value="1"/>
</dbReference>
<name>Q5B7A0_EMENI</name>
<dbReference type="InterPro" id="IPR036388">
    <property type="entry name" value="WH-like_DNA-bd_sf"/>
</dbReference>
<evidence type="ECO:0000313" key="9">
    <source>
        <dbReference type="Proteomes" id="UP000000560"/>
    </source>
</evidence>
<dbReference type="Pfam" id="PF04433">
    <property type="entry name" value="SWIRM"/>
    <property type="match status" value="1"/>
</dbReference>
<feature type="region of interest" description="Disordered" evidence="6">
    <location>
        <begin position="1183"/>
        <end position="1257"/>
    </location>
</feature>
<feature type="region of interest" description="Disordered" evidence="6">
    <location>
        <begin position="1121"/>
        <end position="1165"/>
    </location>
</feature>
<dbReference type="OMA" id="WCAENPF"/>
<dbReference type="RefSeq" id="XP_661184.1">
    <property type="nucleotide sequence ID" value="XM_656092.2"/>
</dbReference>
<keyword evidence="5" id="KW-0539">Nucleus</keyword>
<dbReference type="OrthoDB" id="9982100at2759"/>
<protein>
    <submittedName>
        <fullName evidence="8">Lysine-specific histone demethylase Aof2, putative (AFU_orthologue AFUA_4G13000)</fullName>
    </submittedName>
</protein>
<feature type="compositionally biased region" description="Low complexity" evidence="6">
    <location>
        <begin position="119"/>
        <end position="137"/>
    </location>
</feature>
<keyword evidence="9" id="KW-1185">Reference proteome</keyword>
<dbReference type="InterPro" id="IPR002937">
    <property type="entry name" value="Amino_oxidase"/>
</dbReference>
<organism evidence="8 9">
    <name type="scientific">Emericella nidulans (strain FGSC A4 / ATCC 38163 / CBS 112.46 / NRRL 194 / M139)</name>
    <name type="common">Aspergillus nidulans</name>
    <dbReference type="NCBI Taxonomy" id="227321"/>
    <lineage>
        <taxon>Eukaryota</taxon>
        <taxon>Fungi</taxon>
        <taxon>Dikarya</taxon>
        <taxon>Ascomycota</taxon>
        <taxon>Pezizomycotina</taxon>
        <taxon>Eurotiomycetes</taxon>
        <taxon>Eurotiomycetidae</taxon>
        <taxon>Eurotiales</taxon>
        <taxon>Aspergillaceae</taxon>
        <taxon>Aspergillus</taxon>
        <taxon>Aspergillus subgen. Nidulantes</taxon>
    </lineage>
</organism>
<dbReference type="InParanoid" id="Q5B7A0"/>
<dbReference type="eggNOG" id="KOG0029">
    <property type="taxonomic scope" value="Eukaryota"/>
</dbReference>
<dbReference type="InterPro" id="IPR009057">
    <property type="entry name" value="Homeodomain-like_sf"/>
</dbReference>
<dbReference type="PROSITE" id="PS50934">
    <property type="entry name" value="SWIRM"/>
    <property type="match status" value="1"/>
</dbReference>
<feature type="compositionally biased region" description="Low complexity" evidence="6">
    <location>
        <begin position="1153"/>
        <end position="1165"/>
    </location>
</feature>
<evidence type="ECO:0000256" key="3">
    <source>
        <dbReference type="ARBA" id="ARBA00023002"/>
    </source>
</evidence>